<comment type="caution">
    <text evidence="1">The sequence shown here is derived from an EMBL/GenBank/DDBJ whole genome shotgun (WGS) entry which is preliminary data.</text>
</comment>
<evidence type="ECO:0000313" key="1">
    <source>
        <dbReference type="EMBL" id="GAJ18840.1"/>
    </source>
</evidence>
<accession>X1VZQ0</accession>
<reference evidence="1" key="1">
    <citation type="journal article" date="2014" name="Front. Microbiol.">
        <title>High frequency of phylogenetically diverse reductive dehalogenase-homologous genes in deep subseafloor sedimentary metagenomes.</title>
        <authorList>
            <person name="Kawai M."/>
            <person name="Futagami T."/>
            <person name="Toyoda A."/>
            <person name="Takaki Y."/>
            <person name="Nishi S."/>
            <person name="Hori S."/>
            <person name="Arai W."/>
            <person name="Tsubouchi T."/>
            <person name="Morono Y."/>
            <person name="Uchiyama I."/>
            <person name="Ito T."/>
            <person name="Fujiyama A."/>
            <person name="Inagaki F."/>
            <person name="Takami H."/>
        </authorList>
    </citation>
    <scope>NUCLEOTIDE SEQUENCE</scope>
    <source>
        <strain evidence="1">Expedition CK06-06</strain>
    </source>
</reference>
<feature type="non-terminal residue" evidence="1">
    <location>
        <position position="1"/>
    </location>
</feature>
<organism evidence="1">
    <name type="scientific">marine sediment metagenome</name>
    <dbReference type="NCBI Taxonomy" id="412755"/>
    <lineage>
        <taxon>unclassified sequences</taxon>
        <taxon>metagenomes</taxon>
        <taxon>ecological metagenomes</taxon>
    </lineage>
</organism>
<dbReference type="EMBL" id="BARW01039223">
    <property type="protein sequence ID" value="GAJ18840.1"/>
    <property type="molecule type" value="Genomic_DNA"/>
</dbReference>
<dbReference type="AlphaFoldDB" id="X1VZQ0"/>
<protein>
    <submittedName>
        <fullName evidence="1">Uncharacterized protein</fullName>
    </submittedName>
</protein>
<gene>
    <name evidence="1" type="ORF">S12H4_59839</name>
</gene>
<proteinExistence type="predicted"/>
<name>X1VZQ0_9ZZZZ</name>
<sequence>VLPLLASPIMPISILISPTHVFFSSGEVIEDLSF</sequence>